<evidence type="ECO:0000256" key="5">
    <source>
        <dbReference type="ARBA" id="ARBA00023163"/>
    </source>
</evidence>
<dbReference type="InterPro" id="IPR002197">
    <property type="entry name" value="HTH_Fis"/>
</dbReference>
<dbReference type="CDD" id="cd00009">
    <property type="entry name" value="AAA"/>
    <property type="match status" value="1"/>
</dbReference>
<evidence type="ECO:0000259" key="7">
    <source>
        <dbReference type="PROSITE" id="PS50045"/>
    </source>
</evidence>
<accession>A0ABM8N8L6</accession>
<evidence type="ECO:0000256" key="4">
    <source>
        <dbReference type="ARBA" id="ARBA00023125"/>
    </source>
</evidence>
<dbReference type="InterPro" id="IPR058031">
    <property type="entry name" value="AAA_lid_NorR"/>
</dbReference>
<dbReference type="Gene3D" id="1.10.8.60">
    <property type="match status" value="1"/>
</dbReference>
<dbReference type="InterPro" id="IPR003593">
    <property type="entry name" value="AAA+_ATPase"/>
</dbReference>
<dbReference type="Pfam" id="PF02954">
    <property type="entry name" value="HTH_8"/>
    <property type="match status" value="1"/>
</dbReference>
<dbReference type="InterPro" id="IPR027417">
    <property type="entry name" value="P-loop_NTPase"/>
</dbReference>
<feature type="domain" description="Sigma-54 factor interaction" evidence="7">
    <location>
        <begin position="93"/>
        <end position="321"/>
    </location>
</feature>
<evidence type="ECO:0000256" key="3">
    <source>
        <dbReference type="ARBA" id="ARBA00023015"/>
    </source>
</evidence>
<keyword evidence="5" id="KW-0804">Transcription</keyword>
<dbReference type="InterPro" id="IPR025944">
    <property type="entry name" value="Sigma_54_int_dom_CS"/>
</dbReference>
<feature type="region of interest" description="Disordered" evidence="6">
    <location>
        <begin position="1"/>
        <end position="36"/>
    </location>
</feature>
<dbReference type="EMBL" id="CAJHCQ010000001">
    <property type="protein sequence ID" value="CAD6508172.1"/>
    <property type="molecule type" value="Genomic_DNA"/>
</dbReference>
<evidence type="ECO:0000256" key="1">
    <source>
        <dbReference type="ARBA" id="ARBA00022741"/>
    </source>
</evidence>
<dbReference type="PROSITE" id="PS50045">
    <property type="entry name" value="SIGMA54_INTERACT_4"/>
    <property type="match status" value="1"/>
</dbReference>
<evidence type="ECO:0000313" key="8">
    <source>
        <dbReference type="EMBL" id="CAD6508172.1"/>
    </source>
</evidence>
<dbReference type="SMART" id="SM00382">
    <property type="entry name" value="AAA"/>
    <property type="match status" value="1"/>
</dbReference>
<gene>
    <name evidence="8" type="primary">norR_1</name>
    <name evidence="8" type="ORF">LMG27952_00157</name>
</gene>
<organism evidence="8 9">
    <name type="scientific">Paraburkholderia hiiakae</name>
    <dbReference type="NCBI Taxonomy" id="1081782"/>
    <lineage>
        <taxon>Bacteria</taxon>
        <taxon>Pseudomonadati</taxon>
        <taxon>Pseudomonadota</taxon>
        <taxon>Betaproteobacteria</taxon>
        <taxon>Burkholderiales</taxon>
        <taxon>Burkholderiaceae</taxon>
        <taxon>Paraburkholderia</taxon>
    </lineage>
</organism>
<dbReference type="InterPro" id="IPR009057">
    <property type="entry name" value="Homeodomain-like_sf"/>
</dbReference>
<dbReference type="Proteomes" id="UP000656319">
    <property type="component" value="Unassembled WGS sequence"/>
</dbReference>
<dbReference type="PANTHER" id="PTHR32071">
    <property type="entry name" value="TRANSCRIPTIONAL REGULATORY PROTEIN"/>
    <property type="match status" value="1"/>
</dbReference>
<dbReference type="SUPFAM" id="SSF52540">
    <property type="entry name" value="P-loop containing nucleoside triphosphate hydrolases"/>
    <property type="match status" value="1"/>
</dbReference>
<evidence type="ECO:0000313" key="9">
    <source>
        <dbReference type="Proteomes" id="UP000656319"/>
    </source>
</evidence>
<feature type="compositionally biased region" description="Basic and acidic residues" evidence="6">
    <location>
        <begin position="1"/>
        <end position="12"/>
    </location>
</feature>
<dbReference type="InterPro" id="IPR002078">
    <property type="entry name" value="Sigma_54_int"/>
</dbReference>
<sequence length="414" mass="45140">MQTSRPSEREVPHLSWTASPGSQGLFPDTRKSTPMRAEENTPHYICRTNIPMASIEPGSPAATKRNSGASANSVNAAPDADARVAGLQSYGLLFGSSAVMLDLYAQIDCVAMTEATALIVGESGTGKELIARTIHAHSERRDGPFIAVNCGAIPDELIEAELFGHEKGSFTGAVQARDGHFEHARGGTLFLDEITEMSLLHQVKLLRALETGEYFPVGGNEAIRGDVRIIAATNRDPVTAVKENCLREDLMYRLAVFPLRAPPLRERERDRELLAQHFLTELNDQEGTQKAFSKRALETVRNWSWPGNVRELKNAVYRAFILAEKAVEIAHPQLVPRVKKPVTQGDAMSVWIGTPLADAQKQIILGTLKYCGGDKRLAARTLGVSLKTLYNRLGSYGADDGEAEAPTDPDTNDA</sequence>
<evidence type="ECO:0000256" key="2">
    <source>
        <dbReference type="ARBA" id="ARBA00022840"/>
    </source>
</evidence>
<keyword evidence="4" id="KW-0238">DNA-binding</keyword>
<keyword evidence="3" id="KW-0805">Transcription regulation</keyword>
<keyword evidence="1" id="KW-0547">Nucleotide-binding</keyword>
<dbReference type="SUPFAM" id="SSF46689">
    <property type="entry name" value="Homeodomain-like"/>
    <property type="match status" value="1"/>
</dbReference>
<name>A0ABM8N8L6_9BURK</name>
<feature type="region of interest" description="Disordered" evidence="6">
    <location>
        <begin position="55"/>
        <end position="74"/>
    </location>
</feature>
<dbReference type="PROSITE" id="PS00688">
    <property type="entry name" value="SIGMA54_INTERACT_3"/>
    <property type="match status" value="1"/>
</dbReference>
<evidence type="ECO:0000256" key="6">
    <source>
        <dbReference type="SAM" id="MobiDB-lite"/>
    </source>
</evidence>
<proteinExistence type="predicted"/>
<dbReference type="PRINTS" id="PR01590">
    <property type="entry name" value="HTHFIS"/>
</dbReference>
<keyword evidence="9" id="KW-1185">Reference proteome</keyword>
<dbReference type="PANTHER" id="PTHR32071:SF117">
    <property type="entry name" value="PTS-DEPENDENT DIHYDROXYACETONE KINASE OPERON REGULATORY PROTEIN-RELATED"/>
    <property type="match status" value="1"/>
</dbReference>
<reference evidence="8 9" key="1">
    <citation type="submission" date="2020-10" db="EMBL/GenBank/DDBJ databases">
        <authorList>
            <person name="Peeters C."/>
        </authorList>
    </citation>
    <scope>NUCLEOTIDE SEQUENCE [LARGE SCALE GENOMIC DNA]</scope>
    <source>
        <strain evidence="8 9">LMG 27952</strain>
    </source>
</reference>
<dbReference type="Pfam" id="PF25601">
    <property type="entry name" value="AAA_lid_14"/>
    <property type="match status" value="1"/>
</dbReference>
<comment type="caution">
    <text evidence="8">The sequence shown here is derived from an EMBL/GenBank/DDBJ whole genome shotgun (WGS) entry which is preliminary data.</text>
</comment>
<keyword evidence="2" id="KW-0067">ATP-binding</keyword>
<protein>
    <submittedName>
        <fullName evidence="8">Anaerobic nitric oxide reductase transcription regulator NorR</fullName>
    </submittedName>
</protein>
<dbReference type="Gene3D" id="1.10.10.60">
    <property type="entry name" value="Homeodomain-like"/>
    <property type="match status" value="1"/>
</dbReference>
<dbReference type="Pfam" id="PF00158">
    <property type="entry name" value="Sigma54_activat"/>
    <property type="match status" value="1"/>
</dbReference>
<dbReference type="Gene3D" id="3.40.50.300">
    <property type="entry name" value="P-loop containing nucleotide triphosphate hydrolases"/>
    <property type="match status" value="1"/>
</dbReference>